<comment type="function">
    <text evidence="18">Catalyzes the epimerization of the S- and R-forms of NAD(P)HX, a damaged form of NAD(P)H that is a result of enzymatic or heat-dependent hydration. This is a prerequisite for the S-specific NAD(P)H-hydrate dehydratase to allow the repair of both epimers of NAD(P)HX.</text>
</comment>
<comment type="similarity">
    <text evidence="3 19">In the N-terminal section; belongs to the NnrE/AIBP family.</text>
</comment>
<evidence type="ECO:0000256" key="12">
    <source>
        <dbReference type="ARBA" id="ARBA00023239"/>
    </source>
</evidence>
<evidence type="ECO:0000256" key="8">
    <source>
        <dbReference type="ARBA" id="ARBA00022857"/>
    </source>
</evidence>
<comment type="catalytic activity">
    <reaction evidence="2 18 19">
        <text>(6R)-NADPHX = (6S)-NADPHX</text>
        <dbReference type="Rhea" id="RHEA:32227"/>
        <dbReference type="ChEBI" id="CHEBI:64076"/>
        <dbReference type="ChEBI" id="CHEBI:64077"/>
        <dbReference type="EC" id="5.1.99.6"/>
    </reaction>
</comment>
<dbReference type="Pfam" id="PF01256">
    <property type="entry name" value="Carb_kinase"/>
    <property type="match status" value="1"/>
</dbReference>
<dbReference type="NCBIfam" id="TIGR00197">
    <property type="entry name" value="yjeF_nterm"/>
    <property type="match status" value="1"/>
</dbReference>
<organism evidence="22 23">
    <name type="scientific">Pusillibacter faecalis</name>
    <dbReference type="NCBI Taxonomy" id="2714358"/>
    <lineage>
        <taxon>Bacteria</taxon>
        <taxon>Bacillati</taxon>
        <taxon>Bacillota</taxon>
        <taxon>Clostridia</taxon>
        <taxon>Eubacteriales</taxon>
        <taxon>Oscillospiraceae</taxon>
        <taxon>Pusillibacter</taxon>
    </lineage>
</organism>
<dbReference type="PIRSF" id="PIRSF017184">
    <property type="entry name" value="Nnr"/>
    <property type="match status" value="1"/>
</dbReference>
<feature type="domain" description="YjeF N-terminal" evidence="21">
    <location>
        <begin position="9"/>
        <end position="222"/>
    </location>
</feature>
<comment type="caution">
    <text evidence="18">Lacks conserved residue(s) required for the propagation of feature annotation.</text>
</comment>
<comment type="function">
    <text evidence="17">Catalyzes the dehydration of the S-form of NAD(P)HX at the expense of ADP, which is converted to AMP. Together with NAD(P)HX epimerase, which catalyzes the epimerization of the S- and R-forms, the enzyme allows the repair of both epimers of NAD(P)HX, a damaged form of NAD(P)H that is a result of enzymatic or heat-dependent hydration.</text>
</comment>
<dbReference type="HAMAP" id="MF_01966">
    <property type="entry name" value="NADHX_epimerase"/>
    <property type="match status" value="1"/>
</dbReference>
<sequence length="541" mass="56897">MKLATAVQMRELDRLATEEDGIPSIDLMEQAADGIVQTALELLPRRPGKCRAAVLCGAGNNGGDGISAARKLFLKGVHVRAFLVGSYEKLTQDALEETRRLSECGLELEHFEPENEEQRAWCGKSHVLIDAIFGVGLSREISPESDFAAAIHLINHCQGTVISADISSGVEADTGRILGCAVKADRTVTFTLAKPGHAVGDGALYAGDVTVWTIGIPEKRVKALTSRVQTVHETYAREALPRRKEDGHKGTFGKVLVIGGAVGYSGAPYLAASGAVHSGCGLVFLGVPESLWAVEAMKCISAMPFPLAEKEGGLSCKALPDLREKLAECDVLALGPGLGHGESAVRLVHTLLDETSKPIVLDADGINALEGHIDSLDGRRGRVTILTPHDGEFLRIGGELSHGDRVRAAREFAIRHGCILVLKGHRTLTATPEGNVLVNTTGNSGLAKGGSGDVLTGLIASLLAQGTTAVQAAALGVWLHGRAGDLAASRLTAYAMTPKDVISALPEALIEIGGACGAQMGMRTNDNPVSAADSLRQNRRR</sequence>
<feature type="binding site" evidence="18">
    <location>
        <position position="168"/>
    </location>
    <ligand>
        <name>K(+)</name>
        <dbReference type="ChEBI" id="CHEBI:29103"/>
    </ligand>
</feature>
<keyword evidence="22" id="KW-0614">Plasmid</keyword>
<evidence type="ECO:0000256" key="16">
    <source>
        <dbReference type="ARBA" id="ARBA00049209"/>
    </source>
</evidence>
<evidence type="ECO:0000256" key="9">
    <source>
        <dbReference type="ARBA" id="ARBA00022958"/>
    </source>
</evidence>
<dbReference type="EMBL" id="AP023421">
    <property type="protein sequence ID" value="BCK85958.1"/>
    <property type="molecule type" value="Genomic_DNA"/>
</dbReference>
<dbReference type="AlphaFoldDB" id="A0A830QSB3"/>
<evidence type="ECO:0000256" key="10">
    <source>
        <dbReference type="ARBA" id="ARBA00023027"/>
    </source>
</evidence>
<feature type="binding site" evidence="17">
    <location>
        <position position="267"/>
    </location>
    <ligand>
        <name>(6S)-NADPHX</name>
        <dbReference type="ChEBI" id="CHEBI:64076"/>
    </ligand>
</feature>
<dbReference type="InterPro" id="IPR030677">
    <property type="entry name" value="Nnr"/>
</dbReference>
<comment type="subunit">
    <text evidence="17">Homotetramer.</text>
</comment>
<dbReference type="HAMAP" id="MF_01965">
    <property type="entry name" value="NADHX_dehydratase"/>
    <property type="match status" value="1"/>
</dbReference>
<comment type="cofactor">
    <cofactor evidence="18 19">
        <name>K(+)</name>
        <dbReference type="ChEBI" id="CHEBI:29103"/>
    </cofactor>
    <text evidence="18 19">Binds 1 potassium ion per subunit.</text>
</comment>
<evidence type="ECO:0000256" key="2">
    <source>
        <dbReference type="ARBA" id="ARBA00000909"/>
    </source>
</evidence>
<evidence type="ECO:0000256" key="17">
    <source>
        <dbReference type="HAMAP-Rule" id="MF_01965"/>
    </source>
</evidence>
<evidence type="ECO:0000259" key="21">
    <source>
        <dbReference type="PROSITE" id="PS51385"/>
    </source>
</evidence>
<dbReference type="Gene3D" id="3.40.1190.20">
    <property type="match status" value="1"/>
</dbReference>
<keyword evidence="12 17" id="KW-0456">Lyase</keyword>
<comment type="similarity">
    <text evidence="18">Belongs to the NnrE/AIBP family.</text>
</comment>
<feature type="binding site" evidence="18">
    <location>
        <position position="165"/>
    </location>
    <ligand>
        <name>(6S)-NADPHX</name>
        <dbReference type="ChEBI" id="CHEBI:64076"/>
    </ligand>
</feature>
<comment type="function">
    <text evidence="14 19">Bifunctional enzyme that catalyzes the epimerization of the S- and R-forms of NAD(P)HX and the dehydration of the S-form of NAD(P)HX at the expense of ADP, which is converted to AMP. This allows the repair of both epimers of NAD(P)HX, a damaged form of NAD(P)H that is a result of enzymatic or heat-dependent hydration.</text>
</comment>
<protein>
    <recommendedName>
        <fullName evidence="19">Bifunctional NAD(P)H-hydrate repair enzyme</fullName>
    </recommendedName>
    <alternativeName>
        <fullName evidence="19">Nicotinamide nucleotide repair protein</fullName>
    </alternativeName>
    <domain>
        <recommendedName>
            <fullName evidence="19">ADP-dependent (S)-NAD(P)H-hydrate dehydratase</fullName>
            <ecNumber evidence="19">4.2.1.136</ecNumber>
        </recommendedName>
        <alternativeName>
            <fullName evidence="19">ADP-dependent NAD(P)HX dehydratase</fullName>
        </alternativeName>
    </domain>
    <domain>
        <recommendedName>
            <fullName evidence="19">NAD(P)H-hydrate epimerase</fullName>
            <ecNumber evidence="19">5.1.99.6</ecNumber>
        </recommendedName>
    </domain>
</protein>
<dbReference type="SUPFAM" id="SSF53613">
    <property type="entry name" value="Ribokinase-like"/>
    <property type="match status" value="1"/>
</dbReference>
<feature type="binding site" evidence="18">
    <location>
        <begin position="60"/>
        <end position="64"/>
    </location>
    <ligand>
        <name>(6S)-NADPHX</name>
        <dbReference type="ChEBI" id="CHEBI:64076"/>
    </ligand>
</feature>
<feature type="binding site" evidence="17">
    <location>
        <position position="389"/>
    </location>
    <ligand>
        <name>(6S)-NADPHX</name>
        <dbReference type="ChEBI" id="CHEBI:64076"/>
    </ligand>
</feature>
<dbReference type="GO" id="GO:0046496">
    <property type="term" value="P:nicotinamide nucleotide metabolic process"/>
    <property type="evidence" value="ECO:0007669"/>
    <property type="project" value="UniProtKB-UniRule"/>
</dbReference>
<keyword evidence="7 17" id="KW-0067">ATP-binding</keyword>
<feature type="binding site" evidence="18">
    <location>
        <position position="61"/>
    </location>
    <ligand>
        <name>K(+)</name>
        <dbReference type="ChEBI" id="CHEBI:29103"/>
    </ligand>
</feature>
<geneLocation type="plasmid" evidence="22 23">
    <name>pMM59_01</name>
</geneLocation>
<reference evidence="22" key="1">
    <citation type="submission" date="2020-09" db="EMBL/GenBank/DDBJ databases">
        <title>New species isolated from human feces.</title>
        <authorList>
            <person name="Kitahara M."/>
            <person name="Shigeno Y."/>
            <person name="Shime M."/>
            <person name="Matsumoto Y."/>
            <person name="Nakamura S."/>
            <person name="Motooka D."/>
            <person name="Fukuoka S."/>
            <person name="Nishikawa H."/>
            <person name="Benno Y."/>
        </authorList>
    </citation>
    <scope>NUCLEOTIDE SEQUENCE</scope>
    <source>
        <strain evidence="22">MM59</strain>
        <plasmid evidence="22">pMM59_01</plasmid>
    </source>
</reference>
<keyword evidence="11 18" id="KW-0413">Isomerase</keyword>
<keyword evidence="9 18" id="KW-0630">Potassium</keyword>
<evidence type="ECO:0000256" key="6">
    <source>
        <dbReference type="ARBA" id="ARBA00022741"/>
    </source>
</evidence>
<dbReference type="PANTHER" id="PTHR12592">
    <property type="entry name" value="ATP-DEPENDENT (S)-NAD(P)H-HYDRATE DEHYDRATASE FAMILY MEMBER"/>
    <property type="match status" value="1"/>
</dbReference>
<feature type="binding site" evidence="18">
    <location>
        <position position="130"/>
    </location>
    <ligand>
        <name>K(+)</name>
        <dbReference type="ChEBI" id="CHEBI:29103"/>
    </ligand>
</feature>
<keyword evidence="8 17" id="KW-0521">NADP</keyword>
<evidence type="ECO:0000256" key="14">
    <source>
        <dbReference type="ARBA" id="ARBA00025153"/>
    </source>
</evidence>
<evidence type="ECO:0000256" key="1">
    <source>
        <dbReference type="ARBA" id="ARBA00000013"/>
    </source>
</evidence>
<feature type="binding site" evidence="18">
    <location>
        <begin position="134"/>
        <end position="140"/>
    </location>
    <ligand>
        <name>(6S)-NADPHX</name>
        <dbReference type="ChEBI" id="CHEBI:64076"/>
    </ligand>
</feature>
<evidence type="ECO:0000313" key="23">
    <source>
        <dbReference type="Proteomes" id="UP000679848"/>
    </source>
</evidence>
<name>A0A830QSB3_9FIRM</name>
<evidence type="ECO:0000256" key="7">
    <source>
        <dbReference type="ARBA" id="ARBA00022840"/>
    </source>
</evidence>
<dbReference type="GO" id="GO:0110051">
    <property type="term" value="P:metabolite repair"/>
    <property type="evidence" value="ECO:0007669"/>
    <property type="project" value="TreeGrafter"/>
</dbReference>
<dbReference type="KEGG" id="pfaa:MM59RIKEN_32770"/>
<dbReference type="PROSITE" id="PS51383">
    <property type="entry name" value="YJEF_C_3"/>
    <property type="match status" value="1"/>
</dbReference>
<dbReference type="PANTHER" id="PTHR12592:SF0">
    <property type="entry name" value="ATP-DEPENDENT (S)-NAD(P)H-HYDRATE DEHYDRATASE"/>
    <property type="match status" value="1"/>
</dbReference>
<comment type="cofactor">
    <cofactor evidence="17">
        <name>Mg(2+)</name>
        <dbReference type="ChEBI" id="CHEBI:18420"/>
    </cofactor>
</comment>
<evidence type="ECO:0000256" key="11">
    <source>
        <dbReference type="ARBA" id="ARBA00023235"/>
    </source>
</evidence>
<keyword evidence="5 18" id="KW-0479">Metal-binding</keyword>
<dbReference type="NCBIfam" id="TIGR00196">
    <property type="entry name" value="yjeF_cterm"/>
    <property type="match status" value="1"/>
</dbReference>
<comment type="catalytic activity">
    <reaction evidence="16 17 19">
        <text>(6S)-NADPHX + ADP = AMP + phosphate + NADPH + H(+)</text>
        <dbReference type="Rhea" id="RHEA:32235"/>
        <dbReference type="ChEBI" id="CHEBI:15378"/>
        <dbReference type="ChEBI" id="CHEBI:43474"/>
        <dbReference type="ChEBI" id="CHEBI:57783"/>
        <dbReference type="ChEBI" id="CHEBI:64076"/>
        <dbReference type="ChEBI" id="CHEBI:456215"/>
        <dbReference type="ChEBI" id="CHEBI:456216"/>
        <dbReference type="EC" id="4.2.1.136"/>
    </reaction>
</comment>
<dbReference type="GO" id="GO:0052856">
    <property type="term" value="F:NAD(P)HX epimerase activity"/>
    <property type="evidence" value="ECO:0007669"/>
    <property type="project" value="UniProtKB-UniRule"/>
</dbReference>
<proteinExistence type="inferred from homology"/>
<dbReference type="CDD" id="cd01171">
    <property type="entry name" value="YXKO-related"/>
    <property type="match status" value="1"/>
</dbReference>
<evidence type="ECO:0000256" key="15">
    <source>
        <dbReference type="ARBA" id="ARBA00048238"/>
    </source>
</evidence>
<comment type="similarity">
    <text evidence="17">Belongs to the NnrD/CARKD family.</text>
</comment>
<accession>A0A830QSB3</accession>
<dbReference type="PROSITE" id="PS01050">
    <property type="entry name" value="YJEF_C_2"/>
    <property type="match status" value="1"/>
</dbReference>
<evidence type="ECO:0000259" key="20">
    <source>
        <dbReference type="PROSITE" id="PS51383"/>
    </source>
</evidence>
<gene>
    <name evidence="22" type="primary">nnr</name>
    <name evidence="17" type="synonym">nnrD</name>
    <name evidence="18" type="synonym">nnrE</name>
    <name evidence="22" type="ORF">MM59RIKEN_32770</name>
</gene>
<dbReference type="InterPro" id="IPR000631">
    <property type="entry name" value="CARKD"/>
</dbReference>
<evidence type="ECO:0000256" key="19">
    <source>
        <dbReference type="PIRNR" id="PIRNR017184"/>
    </source>
</evidence>
<evidence type="ECO:0000256" key="4">
    <source>
        <dbReference type="ARBA" id="ARBA00009524"/>
    </source>
</evidence>
<keyword evidence="13" id="KW-0511">Multifunctional enzyme</keyword>
<evidence type="ECO:0000256" key="3">
    <source>
        <dbReference type="ARBA" id="ARBA00006001"/>
    </source>
</evidence>
<feature type="binding site" evidence="17">
    <location>
        <begin position="423"/>
        <end position="427"/>
    </location>
    <ligand>
        <name>AMP</name>
        <dbReference type="ChEBI" id="CHEBI:456215"/>
    </ligand>
</feature>
<comment type="similarity">
    <text evidence="4 19">In the C-terminal section; belongs to the NnrD/CARKD family.</text>
</comment>
<keyword evidence="10 17" id="KW-0520">NAD</keyword>
<keyword evidence="6 17" id="KW-0547">Nucleotide-binding</keyword>
<dbReference type="EC" id="4.2.1.136" evidence="19"/>
<evidence type="ECO:0000256" key="18">
    <source>
        <dbReference type="HAMAP-Rule" id="MF_01966"/>
    </source>
</evidence>
<dbReference type="SUPFAM" id="SSF64153">
    <property type="entry name" value="YjeF N-terminal domain-like"/>
    <property type="match status" value="1"/>
</dbReference>
<keyword evidence="23" id="KW-1185">Reference proteome</keyword>
<dbReference type="GO" id="GO:0046872">
    <property type="term" value="F:metal ion binding"/>
    <property type="evidence" value="ECO:0007669"/>
    <property type="project" value="UniProtKB-UniRule"/>
</dbReference>
<dbReference type="Pfam" id="PF03853">
    <property type="entry name" value="YjeF_N"/>
    <property type="match status" value="1"/>
</dbReference>
<dbReference type="InterPro" id="IPR029056">
    <property type="entry name" value="Ribokinase-like"/>
</dbReference>
<feature type="domain" description="YjeF C-terminal" evidence="20">
    <location>
        <begin position="232"/>
        <end position="512"/>
    </location>
</feature>
<dbReference type="Proteomes" id="UP000679848">
    <property type="component" value="Plasmid pMM59_01"/>
</dbReference>
<evidence type="ECO:0000256" key="5">
    <source>
        <dbReference type="ARBA" id="ARBA00022723"/>
    </source>
</evidence>
<dbReference type="PROSITE" id="PS51385">
    <property type="entry name" value="YJEF_N"/>
    <property type="match status" value="1"/>
</dbReference>
<feature type="binding site" evidence="17">
    <location>
        <position position="337"/>
    </location>
    <ligand>
        <name>(6S)-NADPHX</name>
        <dbReference type="ChEBI" id="CHEBI:64076"/>
    </ligand>
</feature>
<dbReference type="Gene3D" id="3.40.50.10260">
    <property type="entry name" value="YjeF N-terminal domain"/>
    <property type="match status" value="1"/>
</dbReference>
<comment type="catalytic activity">
    <reaction evidence="15 17 19">
        <text>(6S)-NADHX + ADP = AMP + phosphate + NADH + H(+)</text>
        <dbReference type="Rhea" id="RHEA:32223"/>
        <dbReference type="ChEBI" id="CHEBI:15378"/>
        <dbReference type="ChEBI" id="CHEBI:43474"/>
        <dbReference type="ChEBI" id="CHEBI:57945"/>
        <dbReference type="ChEBI" id="CHEBI:64074"/>
        <dbReference type="ChEBI" id="CHEBI:456215"/>
        <dbReference type="ChEBI" id="CHEBI:456216"/>
        <dbReference type="EC" id="4.2.1.136"/>
    </reaction>
</comment>
<comment type="catalytic activity">
    <reaction evidence="1 18 19">
        <text>(6R)-NADHX = (6S)-NADHX</text>
        <dbReference type="Rhea" id="RHEA:32215"/>
        <dbReference type="ChEBI" id="CHEBI:64074"/>
        <dbReference type="ChEBI" id="CHEBI:64075"/>
        <dbReference type="EC" id="5.1.99.6"/>
    </reaction>
</comment>
<dbReference type="GO" id="GO:0052855">
    <property type="term" value="F:ADP-dependent NAD(P)H-hydrate dehydratase activity"/>
    <property type="evidence" value="ECO:0007669"/>
    <property type="project" value="UniProtKB-UniRule"/>
</dbReference>
<dbReference type="InterPro" id="IPR017953">
    <property type="entry name" value="Carbohydrate_kinase_pred_CS"/>
</dbReference>
<feature type="binding site" evidence="17">
    <location>
        <position position="453"/>
    </location>
    <ligand>
        <name>(6S)-NADPHX</name>
        <dbReference type="ChEBI" id="CHEBI:64076"/>
    </ligand>
</feature>
<dbReference type="InterPro" id="IPR036652">
    <property type="entry name" value="YjeF_N_dom_sf"/>
</dbReference>
<feature type="binding site" evidence="17">
    <location>
        <position position="452"/>
    </location>
    <ligand>
        <name>AMP</name>
        <dbReference type="ChEBI" id="CHEBI:456215"/>
    </ligand>
</feature>
<dbReference type="InterPro" id="IPR004443">
    <property type="entry name" value="YjeF_N_dom"/>
</dbReference>
<evidence type="ECO:0000256" key="13">
    <source>
        <dbReference type="ARBA" id="ARBA00023268"/>
    </source>
</evidence>
<dbReference type="EC" id="5.1.99.6" evidence="19"/>
<dbReference type="RefSeq" id="WP_187031952.1">
    <property type="nucleotide sequence ID" value="NZ_AP023421.1"/>
</dbReference>
<dbReference type="GO" id="GO:0005524">
    <property type="term" value="F:ATP binding"/>
    <property type="evidence" value="ECO:0007669"/>
    <property type="project" value="UniProtKB-UniRule"/>
</dbReference>
<evidence type="ECO:0000313" key="22">
    <source>
        <dbReference type="EMBL" id="BCK85958.1"/>
    </source>
</evidence>